<organism evidence="9 10">
    <name type="scientific">Rhizobium rhizophilum</name>
    <dbReference type="NCBI Taxonomy" id="1850373"/>
    <lineage>
        <taxon>Bacteria</taxon>
        <taxon>Pseudomonadati</taxon>
        <taxon>Pseudomonadota</taxon>
        <taxon>Alphaproteobacteria</taxon>
        <taxon>Hyphomicrobiales</taxon>
        <taxon>Rhizobiaceae</taxon>
        <taxon>Rhizobium/Agrobacterium group</taxon>
        <taxon>Rhizobium</taxon>
    </lineage>
</organism>
<keyword evidence="10" id="KW-1185">Reference proteome</keyword>
<evidence type="ECO:0000256" key="3">
    <source>
        <dbReference type="ARBA" id="ARBA00022723"/>
    </source>
</evidence>
<evidence type="ECO:0000256" key="2">
    <source>
        <dbReference type="ARBA" id="ARBA00022617"/>
    </source>
</evidence>
<evidence type="ECO:0000256" key="5">
    <source>
        <dbReference type="ARBA" id="ARBA00023004"/>
    </source>
</evidence>
<evidence type="ECO:0000256" key="7">
    <source>
        <dbReference type="SAM" id="SignalP"/>
    </source>
</evidence>
<protein>
    <submittedName>
        <fullName evidence="9">Cytochrome c family protein</fullName>
    </submittedName>
</protein>
<feature type="chain" id="PRO_5046406712" evidence="7">
    <location>
        <begin position="25"/>
        <end position="123"/>
    </location>
</feature>
<dbReference type="RefSeq" id="WP_136559187.1">
    <property type="nucleotide sequence ID" value="NZ_STGT01000004.1"/>
</dbReference>
<evidence type="ECO:0000256" key="1">
    <source>
        <dbReference type="ARBA" id="ARBA00022448"/>
    </source>
</evidence>
<accession>A0ABY2QQU9</accession>
<keyword evidence="3 6" id="KW-0479">Metal-binding</keyword>
<dbReference type="InterPro" id="IPR002327">
    <property type="entry name" value="Cyt_c_1A/1B"/>
</dbReference>
<gene>
    <name evidence="9" type="ORF">E9677_16545</name>
</gene>
<name>A0ABY2QQU9_9HYPH</name>
<dbReference type="PANTHER" id="PTHR11961">
    <property type="entry name" value="CYTOCHROME C"/>
    <property type="match status" value="1"/>
</dbReference>
<dbReference type="Proteomes" id="UP000309667">
    <property type="component" value="Unassembled WGS sequence"/>
</dbReference>
<keyword evidence="4" id="KW-0249">Electron transport</keyword>
<evidence type="ECO:0000313" key="10">
    <source>
        <dbReference type="Proteomes" id="UP000309667"/>
    </source>
</evidence>
<evidence type="ECO:0000259" key="8">
    <source>
        <dbReference type="PROSITE" id="PS51007"/>
    </source>
</evidence>
<dbReference type="PROSITE" id="PS51007">
    <property type="entry name" value="CYTC"/>
    <property type="match status" value="1"/>
</dbReference>
<dbReference type="InterPro" id="IPR036909">
    <property type="entry name" value="Cyt_c-like_dom_sf"/>
</dbReference>
<evidence type="ECO:0000256" key="6">
    <source>
        <dbReference type="PROSITE-ProRule" id="PRU00433"/>
    </source>
</evidence>
<dbReference type="EMBL" id="STGT01000004">
    <property type="protein sequence ID" value="THV12390.1"/>
    <property type="molecule type" value="Genomic_DNA"/>
</dbReference>
<comment type="caution">
    <text evidence="9">The sequence shown here is derived from an EMBL/GenBank/DDBJ whole genome shotgun (WGS) entry which is preliminary data.</text>
</comment>
<feature type="domain" description="Cytochrome c" evidence="8">
    <location>
        <begin position="25"/>
        <end position="123"/>
    </location>
</feature>
<dbReference type="PRINTS" id="PR00604">
    <property type="entry name" value="CYTCHRMECIAB"/>
</dbReference>
<keyword evidence="2 6" id="KW-0349">Heme</keyword>
<sequence>MIGTFKQIAAAVIATVLLALNAHAQDAAEGQRLFQQRCGACHQIDSTRNGVGPHLQGVIGRAAGSVDGFRYSSAMQGSGITRDAVQLDTYLTNPGALVKGTRMTQRFPKVDERKAIIDFLATR</sequence>
<proteinExistence type="predicted"/>
<dbReference type="Pfam" id="PF00034">
    <property type="entry name" value="Cytochrom_C"/>
    <property type="match status" value="1"/>
</dbReference>
<feature type="signal peptide" evidence="7">
    <location>
        <begin position="1"/>
        <end position="24"/>
    </location>
</feature>
<dbReference type="Gene3D" id="1.10.760.10">
    <property type="entry name" value="Cytochrome c-like domain"/>
    <property type="match status" value="1"/>
</dbReference>
<reference evidence="9 10" key="1">
    <citation type="submission" date="2019-04" db="EMBL/GenBank/DDBJ databases">
        <title>Genome sequence of strain 7209-2.</title>
        <authorList>
            <person name="Gao J."/>
            <person name="Sun J."/>
        </authorList>
    </citation>
    <scope>NUCLEOTIDE SEQUENCE [LARGE SCALE GENOMIC DNA]</scope>
    <source>
        <strain evidence="9 10">7209-2</strain>
    </source>
</reference>
<dbReference type="InterPro" id="IPR009056">
    <property type="entry name" value="Cyt_c-like_dom"/>
</dbReference>
<keyword evidence="1" id="KW-0813">Transport</keyword>
<dbReference type="SUPFAM" id="SSF46626">
    <property type="entry name" value="Cytochrome c"/>
    <property type="match status" value="1"/>
</dbReference>
<keyword evidence="7" id="KW-0732">Signal</keyword>
<evidence type="ECO:0000313" key="9">
    <source>
        <dbReference type="EMBL" id="THV12390.1"/>
    </source>
</evidence>
<evidence type="ECO:0000256" key="4">
    <source>
        <dbReference type="ARBA" id="ARBA00022982"/>
    </source>
</evidence>
<keyword evidence="5 6" id="KW-0408">Iron</keyword>